<accession>A0AA96GJS0</accession>
<dbReference type="EMBL" id="CP116968">
    <property type="protein sequence ID" value="WNM62267.1"/>
    <property type="molecule type" value="Genomic_DNA"/>
</dbReference>
<organism evidence="1 2">
    <name type="scientific">Candidatus Nitrospira neomarina</name>
    <dbReference type="NCBI Taxonomy" id="3020899"/>
    <lineage>
        <taxon>Bacteria</taxon>
        <taxon>Pseudomonadati</taxon>
        <taxon>Nitrospirota</taxon>
        <taxon>Nitrospiria</taxon>
        <taxon>Nitrospirales</taxon>
        <taxon>Nitrospiraceae</taxon>
        <taxon>Nitrospira</taxon>
    </lineage>
</organism>
<name>A0AA96GJS0_9BACT</name>
<protein>
    <submittedName>
        <fullName evidence="1">Uncharacterized protein</fullName>
    </submittedName>
</protein>
<dbReference type="AlphaFoldDB" id="A0AA96GJS0"/>
<evidence type="ECO:0000313" key="2">
    <source>
        <dbReference type="Proteomes" id="UP001302494"/>
    </source>
</evidence>
<sequence length="590" mass="63188">MNAALIMFGIEAGVKLGTKLNDVLVDATVEKPMLLPVGELFGSVRENDAIEFFDEHTELTERGQPYHGLSRADKLKAYLTLKQIDDRAVGSGSVSKEAIEIVSNLQKLQQYKQGLGSKPALQRVVGTLVEIGIDYFVTHPEAIGAKSNERKILQAFIKSLDEVNFAEGTHTEIVADVVVFALDTLKVNTSLIMDDARLQALVGGVTNSLLMDIQAAGSRGAITRRENFVRRIGSSILKGGALAFSQNIDLFLPKENSEAKQLVSSTLTQLLDGTHGKEDLFTNESLELLFHSALRAVAENPKVFSDDAVLQELISRTVTAMTDTTGRKVFSSETVTAVLNQALLVGAENIETLIDPANPQKQLLANATRAVAQSLSGSLAGGGTVKDLLSHQQLVSLMGVVFKEIAKNPEQLLGNASLGDRKAALAQIIGSVARALGDEPRRFVNGKGFVLLVETVMQTAAKNADKLLNLDTTSTRDNVLFAVIQQTVDAILDKGDPRELLNREVFLHLAGQILPVVSANLAGLEEAPEAVRDAVGTALGLAQGDLKGRINGENLPTLVVGLLTEVLWNELDLTEATAVLQSATRALKAA</sequence>
<keyword evidence="2" id="KW-1185">Reference proteome</keyword>
<proteinExistence type="predicted"/>
<dbReference type="KEGG" id="nneo:PQG83_00550"/>
<dbReference type="Proteomes" id="UP001302494">
    <property type="component" value="Chromosome"/>
</dbReference>
<gene>
    <name evidence="1" type="ORF">PQG83_00550</name>
</gene>
<evidence type="ECO:0000313" key="1">
    <source>
        <dbReference type="EMBL" id="WNM62267.1"/>
    </source>
</evidence>
<dbReference type="RefSeq" id="WP_312745504.1">
    <property type="nucleotide sequence ID" value="NZ_CP116968.1"/>
</dbReference>
<reference evidence="1 2" key="1">
    <citation type="submission" date="2023-01" db="EMBL/GenBank/DDBJ databases">
        <title>Cultivation and genomic characterization of new, ubiquitous marine nitrite-oxidizing bacteria from the Nitrospirales.</title>
        <authorList>
            <person name="Mueller A.J."/>
            <person name="Daebeler A."/>
            <person name="Herbold C.W."/>
            <person name="Kirkegaard R.H."/>
            <person name="Daims H."/>
        </authorList>
    </citation>
    <scope>NUCLEOTIDE SEQUENCE [LARGE SCALE GENOMIC DNA]</scope>
    <source>
        <strain evidence="1 2">DK</strain>
    </source>
</reference>